<keyword evidence="3" id="KW-1185">Reference proteome</keyword>
<evidence type="ECO:0000313" key="2">
    <source>
        <dbReference type="EMBL" id="GAA5063616.1"/>
    </source>
</evidence>
<dbReference type="EMBL" id="BAABHV010000036">
    <property type="protein sequence ID" value="GAA5063616.1"/>
    <property type="molecule type" value="Genomic_DNA"/>
</dbReference>
<comment type="caution">
    <text evidence="2">The sequence shown here is derived from an EMBL/GenBank/DDBJ whole genome shotgun (WGS) entry which is preliminary data.</text>
</comment>
<dbReference type="RefSeq" id="WP_346034158.1">
    <property type="nucleotide sequence ID" value="NZ_BAABHV010000036.1"/>
</dbReference>
<reference evidence="3" key="1">
    <citation type="journal article" date="2019" name="Int. J. Syst. Evol. Microbiol.">
        <title>The Global Catalogue of Microorganisms (GCM) 10K type strain sequencing project: providing services to taxonomists for standard genome sequencing and annotation.</title>
        <authorList>
            <consortium name="The Broad Institute Genomics Platform"/>
            <consortium name="The Broad Institute Genome Sequencing Center for Infectious Disease"/>
            <person name="Wu L."/>
            <person name="Ma J."/>
        </authorList>
    </citation>
    <scope>NUCLEOTIDE SEQUENCE [LARGE SCALE GENOMIC DNA]</scope>
    <source>
        <strain evidence="3">JCM 18014</strain>
    </source>
</reference>
<sequence length="297" mass="31446">MLKKTLALGFTSLLLASPAWAAPDWSAVDRAIGRAGAEQAGGVHRYSFPRSDLSVTLDGVTIKPSLALGSWAAFQPMGDEAMVMGDLVLTHDEVNPVMSRLLASGFTITALHNHLLRSSPATMYMHIAGHGDPVKLAAALRQALSASRTPLAAPQPHSASAAASSPLDLDVAALNRLMGSEGQAAGGVLKYSFPRAERLMDGDMETPPTMGTATAINFQPTGDGRAAITGDFVLVASEVDPVLRALRTNGIEVTALHNHMLNDEPRLFFMHFWANDDAAKLASGLRAALDKMNNQRS</sequence>
<dbReference type="Proteomes" id="UP001500518">
    <property type="component" value="Unassembled WGS sequence"/>
</dbReference>
<dbReference type="Pfam" id="PF07485">
    <property type="entry name" value="DUF1529"/>
    <property type="match status" value="2"/>
</dbReference>
<protein>
    <submittedName>
        <fullName evidence="2">DUF1259 domain-containing protein</fullName>
    </submittedName>
</protein>
<evidence type="ECO:0000313" key="3">
    <source>
        <dbReference type="Proteomes" id="UP001500518"/>
    </source>
</evidence>
<gene>
    <name evidence="2" type="ORF">GCM10023208_34780</name>
</gene>
<organism evidence="2 3">
    <name type="scientific">Erythrobacter westpacificensis</name>
    <dbReference type="NCBI Taxonomy" id="1055231"/>
    <lineage>
        <taxon>Bacteria</taxon>
        <taxon>Pseudomonadati</taxon>
        <taxon>Pseudomonadota</taxon>
        <taxon>Alphaproteobacteria</taxon>
        <taxon>Sphingomonadales</taxon>
        <taxon>Erythrobacteraceae</taxon>
        <taxon>Erythrobacter/Porphyrobacter group</taxon>
        <taxon>Erythrobacter</taxon>
    </lineage>
</organism>
<keyword evidence="1" id="KW-0732">Signal</keyword>
<accession>A0ABP9KQY4</accession>
<evidence type="ECO:0000256" key="1">
    <source>
        <dbReference type="SAM" id="SignalP"/>
    </source>
</evidence>
<proteinExistence type="predicted"/>
<dbReference type="InterPro" id="IPR011094">
    <property type="entry name" value="Uncharacterised_LppY/LpqO"/>
</dbReference>
<feature type="signal peptide" evidence="1">
    <location>
        <begin position="1"/>
        <end position="21"/>
    </location>
</feature>
<name>A0ABP9KQY4_9SPHN</name>
<feature type="chain" id="PRO_5045589820" evidence="1">
    <location>
        <begin position="22"/>
        <end position="297"/>
    </location>
</feature>